<organism evidence="2 3">
    <name type="scientific">Leptospirillum ferriphilum</name>
    <dbReference type="NCBI Taxonomy" id="178606"/>
    <lineage>
        <taxon>Bacteria</taxon>
        <taxon>Pseudomonadati</taxon>
        <taxon>Nitrospirota</taxon>
        <taxon>Nitrospiria</taxon>
        <taxon>Nitrospirales</taxon>
        <taxon>Nitrospiraceae</taxon>
        <taxon>Leptospirillum</taxon>
    </lineage>
</organism>
<reference evidence="2 3" key="1">
    <citation type="submission" date="2014-06" db="EMBL/GenBank/DDBJ databases">
        <title>Draft genome sequence of iron oxidizing acidophile Leptospirillum ferriphilum DSM14647.</title>
        <authorList>
            <person name="Cardenas J.P."/>
            <person name="Lazcano M."/>
            <person name="Ossandon F.J."/>
            <person name="Corbett M."/>
            <person name="Holmes D.S."/>
            <person name="Watkin E."/>
        </authorList>
    </citation>
    <scope>NUCLEOTIDE SEQUENCE [LARGE SCALE GENOMIC DNA]</scope>
    <source>
        <strain evidence="2 3">DSM 14647</strain>
    </source>
</reference>
<comment type="caution">
    <text evidence="2">The sequence shown here is derived from an EMBL/GenBank/DDBJ whole genome shotgun (WGS) entry which is preliminary data.</text>
</comment>
<dbReference type="EMBL" id="JPGK01000011">
    <property type="protein sequence ID" value="KGA92864.1"/>
    <property type="molecule type" value="Genomic_DNA"/>
</dbReference>
<feature type="compositionally biased region" description="Basic and acidic residues" evidence="1">
    <location>
        <begin position="1"/>
        <end position="25"/>
    </location>
</feature>
<protein>
    <submittedName>
        <fullName evidence="2">Uncharacterized protein</fullName>
    </submittedName>
</protein>
<dbReference type="PATRIC" id="fig|178606.4.peg.2458"/>
<evidence type="ECO:0000313" key="3">
    <source>
        <dbReference type="Proteomes" id="UP000029452"/>
    </source>
</evidence>
<dbReference type="Proteomes" id="UP000029452">
    <property type="component" value="Unassembled WGS sequence"/>
</dbReference>
<name>A0A094X2S1_9BACT</name>
<feature type="region of interest" description="Disordered" evidence="1">
    <location>
        <begin position="1"/>
        <end position="26"/>
    </location>
</feature>
<proteinExistence type="predicted"/>
<dbReference type="AlphaFoldDB" id="A0A094X2S1"/>
<gene>
    <name evidence="2" type="ORF">LptCag_1698</name>
</gene>
<feature type="region of interest" description="Disordered" evidence="1">
    <location>
        <begin position="40"/>
        <end position="68"/>
    </location>
</feature>
<accession>A0A094X2S1</accession>
<evidence type="ECO:0000256" key="1">
    <source>
        <dbReference type="SAM" id="MobiDB-lite"/>
    </source>
</evidence>
<sequence>MADSRTAPERERKEHSGSRYAEFQKRPFCPVRFSGGHKNLWTHVSRKPGPSGQNGYRGPEPTNAVLMD</sequence>
<evidence type="ECO:0000313" key="2">
    <source>
        <dbReference type="EMBL" id="KGA92864.1"/>
    </source>
</evidence>